<keyword evidence="3" id="KW-0489">Methyltransferase</keyword>
<feature type="compositionally biased region" description="Basic and acidic residues" evidence="2">
    <location>
        <begin position="1"/>
        <end position="10"/>
    </location>
</feature>
<evidence type="ECO:0000313" key="3">
    <source>
        <dbReference type="EMBL" id="KAJ2893511.1"/>
    </source>
</evidence>
<feature type="compositionally biased region" description="Low complexity" evidence="2">
    <location>
        <begin position="14"/>
        <end position="25"/>
    </location>
</feature>
<dbReference type="GO" id="GO:0032259">
    <property type="term" value="P:methylation"/>
    <property type="evidence" value="ECO:0007669"/>
    <property type="project" value="UniProtKB-KW"/>
</dbReference>
<evidence type="ECO:0000256" key="2">
    <source>
        <dbReference type="SAM" id="MobiDB-lite"/>
    </source>
</evidence>
<accession>A0AAD5RGX8</accession>
<dbReference type="InterPro" id="IPR029063">
    <property type="entry name" value="SAM-dependent_MTases_sf"/>
</dbReference>
<dbReference type="Proteomes" id="UP001201980">
    <property type="component" value="Unassembled WGS sequence"/>
</dbReference>
<evidence type="ECO:0000256" key="1">
    <source>
        <dbReference type="ARBA" id="ARBA00038158"/>
    </source>
</evidence>
<reference evidence="3" key="1">
    <citation type="submission" date="2022-07" db="EMBL/GenBank/DDBJ databases">
        <title>Draft genome sequence of Zalerion maritima ATCC 34329, a (micro)plastics degrading marine fungus.</title>
        <authorList>
            <person name="Paco A."/>
            <person name="Goncalves M.F.M."/>
            <person name="Rocha-Santos T.A.P."/>
            <person name="Alves A."/>
        </authorList>
    </citation>
    <scope>NUCLEOTIDE SEQUENCE</scope>
    <source>
        <strain evidence="3">ATCC 34329</strain>
    </source>
</reference>
<evidence type="ECO:0000313" key="4">
    <source>
        <dbReference type="Proteomes" id="UP001201980"/>
    </source>
</evidence>
<comment type="caution">
    <text evidence="3">The sequence shown here is derived from an EMBL/GenBank/DDBJ whole genome shotgun (WGS) entry which is preliminary data.</text>
</comment>
<keyword evidence="3" id="KW-0808">Transferase</keyword>
<dbReference type="EMBL" id="JAKWBI020000595">
    <property type="protein sequence ID" value="KAJ2893511.1"/>
    <property type="molecule type" value="Genomic_DNA"/>
</dbReference>
<dbReference type="Pfam" id="PF13489">
    <property type="entry name" value="Methyltransf_23"/>
    <property type="match status" value="1"/>
</dbReference>
<dbReference type="SUPFAM" id="SSF53335">
    <property type="entry name" value="S-adenosyl-L-methionine-dependent methyltransferases"/>
    <property type="match status" value="1"/>
</dbReference>
<dbReference type="AlphaFoldDB" id="A0AAD5RGX8"/>
<dbReference type="CDD" id="cd02440">
    <property type="entry name" value="AdoMet_MTases"/>
    <property type="match status" value="1"/>
</dbReference>
<dbReference type="Gene3D" id="3.40.50.150">
    <property type="entry name" value="Vaccinia Virus protein VP39"/>
    <property type="match status" value="1"/>
</dbReference>
<dbReference type="PANTHER" id="PTHR43591:SF102">
    <property type="entry name" value="S-ADENOSYL-L-METHIONINE-DEPENDENT METHYLTRANSFERASE"/>
    <property type="match status" value="1"/>
</dbReference>
<proteinExistence type="inferred from homology"/>
<sequence>MVTTTDDTKQAKPAALEQASEATAAPVETKPDTTDTTEATIDDTPAATTKTSGTTSPIEGHIQTAERVPIYSWEGSEQSEPSPPSIDSNELYRDDDSAFESVRSSTVSVSSSVYEVVEENGRTYHKYKEGKYHFPNDAVDLQHALFVMTVKGKLFLAPIQEDVHDVLDIGTGTGIWSIEFGKQPRGSPYHGIGSQIIHRSDYVLIYFPPKAQMFPGAAVVGTDLSPIQPHYVPPNCQFEIDDADDEWTFSTRFDFIHARAMCSCFSNHGKVIQSCFDGLAPGGWCEWQDMIFPFEAIGDIPNDSVLCKWTGLICDAAEKIGRPWHNATRYKQYFKDAGFENVVERRFYWPIGLWAKGDYYKSIAVYFLEDIRRGMEPISMKLLPLLGWTQDEIHVLLAKVRQELIRPEVHAYLNVTFVYGQKPGAPVPKCEEEAPAA</sequence>
<comment type="similarity">
    <text evidence="1">Belongs to the methyltransferase superfamily. LaeA methyltransferase family.</text>
</comment>
<organism evidence="3 4">
    <name type="scientific">Zalerion maritima</name>
    <dbReference type="NCBI Taxonomy" id="339359"/>
    <lineage>
        <taxon>Eukaryota</taxon>
        <taxon>Fungi</taxon>
        <taxon>Dikarya</taxon>
        <taxon>Ascomycota</taxon>
        <taxon>Pezizomycotina</taxon>
        <taxon>Sordariomycetes</taxon>
        <taxon>Lulworthiomycetidae</taxon>
        <taxon>Lulworthiales</taxon>
        <taxon>Lulworthiaceae</taxon>
        <taxon>Zalerion</taxon>
    </lineage>
</organism>
<gene>
    <name evidence="3" type="ORF">MKZ38_008517</name>
</gene>
<name>A0AAD5RGX8_9PEZI</name>
<feature type="region of interest" description="Disordered" evidence="2">
    <location>
        <begin position="1"/>
        <end position="62"/>
    </location>
</feature>
<dbReference type="GO" id="GO:0008168">
    <property type="term" value="F:methyltransferase activity"/>
    <property type="evidence" value="ECO:0007669"/>
    <property type="project" value="UniProtKB-KW"/>
</dbReference>
<protein>
    <submittedName>
        <fullName evidence="3">Methyltransferase domain-containing protein</fullName>
    </submittedName>
</protein>
<keyword evidence="4" id="KW-1185">Reference proteome</keyword>
<dbReference type="PANTHER" id="PTHR43591">
    <property type="entry name" value="METHYLTRANSFERASE"/>
    <property type="match status" value="1"/>
</dbReference>
<feature type="compositionally biased region" description="Low complexity" evidence="2">
    <location>
        <begin position="34"/>
        <end position="57"/>
    </location>
</feature>